<dbReference type="RefSeq" id="WP_386338813.1">
    <property type="nucleotide sequence ID" value="NZ_JBHSFG010000013.1"/>
</dbReference>
<feature type="compositionally biased region" description="Basic residues" evidence="1">
    <location>
        <begin position="14"/>
        <end position="25"/>
    </location>
</feature>
<evidence type="ECO:0000313" key="2">
    <source>
        <dbReference type="EMBL" id="MFC4464288.1"/>
    </source>
</evidence>
<reference evidence="3" key="1">
    <citation type="journal article" date="2019" name="Int. J. Syst. Evol. Microbiol.">
        <title>The Global Catalogue of Microorganisms (GCM) 10K type strain sequencing project: providing services to taxonomists for standard genome sequencing and annotation.</title>
        <authorList>
            <consortium name="The Broad Institute Genomics Platform"/>
            <consortium name="The Broad Institute Genome Sequencing Center for Infectious Disease"/>
            <person name="Wu L."/>
            <person name="Ma J."/>
        </authorList>
    </citation>
    <scope>NUCLEOTIDE SEQUENCE [LARGE SCALE GENOMIC DNA]</scope>
    <source>
        <strain evidence="3">DT43</strain>
    </source>
</reference>
<name>A0ABV8YK76_9ACTN</name>
<protein>
    <submittedName>
        <fullName evidence="2">Uncharacterized protein</fullName>
    </submittedName>
</protein>
<evidence type="ECO:0000313" key="3">
    <source>
        <dbReference type="Proteomes" id="UP001596012"/>
    </source>
</evidence>
<feature type="compositionally biased region" description="Basic and acidic residues" evidence="1">
    <location>
        <begin position="50"/>
        <end position="59"/>
    </location>
</feature>
<feature type="region of interest" description="Disordered" evidence="1">
    <location>
        <begin position="1"/>
        <end position="59"/>
    </location>
</feature>
<gene>
    <name evidence="2" type="ORF">ACFPH6_06865</name>
</gene>
<organism evidence="2 3">
    <name type="scientific">Streptomyces xiangluensis</name>
    <dbReference type="NCBI Taxonomy" id="2665720"/>
    <lineage>
        <taxon>Bacteria</taxon>
        <taxon>Bacillati</taxon>
        <taxon>Actinomycetota</taxon>
        <taxon>Actinomycetes</taxon>
        <taxon>Kitasatosporales</taxon>
        <taxon>Streptomycetaceae</taxon>
        <taxon>Streptomyces</taxon>
    </lineage>
</organism>
<keyword evidence="3" id="KW-1185">Reference proteome</keyword>
<dbReference type="Proteomes" id="UP001596012">
    <property type="component" value="Unassembled WGS sequence"/>
</dbReference>
<sequence length="100" mass="11402">MLNRIRRAVSLTRERHRPKGRHRRPLTSSRPTAALAHPALTDRSMTAQGRHPDRADSRAGEDIALVRPYMLAWEKRVRQRSIVVARHLPAEAWSALAGVR</sequence>
<proteinExistence type="predicted"/>
<evidence type="ECO:0000256" key="1">
    <source>
        <dbReference type="SAM" id="MobiDB-lite"/>
    </source>
</evidence>
<accession>A0ABV8YK76</accession>
<comment type="caution">
    <text evidence="2">The sequence shown here is derived from an EMBL/GenBank/DDBJ whole genome shotgun (WGS) entry which is preliminary data.</text>
</comment>
<dbReference type="EMBL" id="JBHSFG010000013">
    <property type="protein sequence ID" value="MFC4464288.1"/>
    <property type="molecule type" value="Genomic_DNA"/>
</dbReference>